<name>A0AAW1X632_RUBAR</name>
<proteinExistence type="predicted"/>
<sequence length="126" mass="13702">MRIWYGGACFGENMAFGAVGSDGFDCLLSWVVEDGIGVCARLKGQWSRSMVAIGSALGGFVSGGAEMEEKHDAGAQGRGALVMQVSDMDRWRWRRRGWLVNSTVKFLVMGRGHGPVREVSDGEADW</sequence>
<dbReference type="Proteomes" id="UP001457282">
    <property type="component" value="Unassembled WGS sequence"/>
</dbReference>
<keyword evidence="2" id="KW-1185">Reference proteome</keyword>
<organism evidence="1 2">
    <name type="scientific">Rubus argutus</name>
    <name type="common">Southern blackberry</name>
    <dbReference type="NCBI Taxonomy" id="59490"/>
    <lineage>
        <taxon>Eukaryota</taxon>
        <taxon>Viridiplantae</taxon>
        <taxon>Streptophyta</taxon>
        <taxon>Embryophyta</taxon>
        <taxon>Tracheophyta</taxon>
        <taxon>Spermatophyta</taxon>
        <taxon>Magnoliopsida</taxon>
        <taxon>eudicotyledons</taxon>
        <taxon>Gunneridae</taxon>
        <taxon>Pentapetalae</taxon>
        <taxon>rosids</taxon>
        <taxon>fabids</taxon>
        <taxon>Rosales</taxon>
        <taxon>Rosaceae</taxon>
        <taxon>Rosoideae</taxon>
        <taxon>Rosoideae incertae sedis</taxon>
        <taxon>Rubus</taxon>
    </lineage>
</organism>
<dbReference type="EMBL" id="JBEDUW010000004">
    <property type="protein sequence ID" value="KAK9931939.1"/>
    <property type="molecule type" value="Genomic_DNA"/>
</dbReference>
<reference evidence="1 2" key="1">
    <citation type="journal article" date="2023" name="G3 (Bethesda)">
        <title>A chromosome-length genome assembly and annotation of blackberry (Rubus argutus, cv. 'Hillquist').</title>
        <authorList>
            <person name="Bruna T."/>
            <person name="Aryal R."/>
            <person name="Dudchenko O."/>
            <person name="Sargent D.J."/>
            <person name="Mead D."/>
            <person name="Buti M."/>
            <person name="Cavallini A."/>
            <person name="Hytonen T."/>
            <person name="Andres J."/>
            <person name="Pham M."/>
            <person name="Weisz D."/>
            <person name="Mascagni F."/>
            <person name="Usai G."/>
            <person name="Natali L."/>
            <person name="Bassil N."/>
            <person name="Fernandez G.E."/>
            <person name="Lomsadze A."/>
            <person name="Armour M."/>
            <person name="Olukolu B."/>
            <person name="Poorten T."/>
            <person name="Britton C."/>
            <person name="Davik J."/>
            <person name="Ashrafi H."/>
            <person name="Aiden E.L."/>
            <person name="Borodovsky M."/>
            <person name="Worthington M."/>
        </authorList>
    </citation>
    <scope>NUCLEOTIDE SEQUENCE [LARGE SCALE GENOMIC DNA]</scope>
    <source>
        <strain evidence="1">PI 553951</strain>
    </source>
</reference>
<evidence type="ECO:0000313" key="2">
    <source>
        <dbReference type="Proteomes" id="UP001457282"/>
    </source>
</evidence>
<protein>
    <submittedName>
        <fullName evidence="1">Uncharacterized protein</fullName>
    </submittedName>
</protein>
<gene>
    <name evidence="1" type="ORF">M0R45_019193</name>
</gene>
<accession>A0AAW1X632</accession>
<dbReference type="AlphaFoldDB" id="A0AAW1X632"/>
<comment type="caution">
    <text evidence="1">The sequence shown here is derived from an EMBL/GenBank/DDBJ whole genome shotgun (WGS) entry which is preliminary data.</text>
</comment>
<evidence type="ECO:0000313" key="1">
    <source>
        <dbReference type="EMBL" id="KAK9931939.1"/>
    </source>
</evidence>